<evidence type="ECO:0000256" key="1">
    <source>
        <dbReference type="SAM" id="SignalP"/>
    </source>
</evidence>
<keyword evidence="1" id="KW-0732">Signal</keyword>
<sequence>MGRTIARTLAALAVAVAGLTASVAASGAASAAPAGSAHTAPAHTVPAHIAAQPTANELEGIWCASIKGCIAVGSDRNGPSPLSETWNGSAWKKVGVKLPAKLSHGRLFDLSCLSGRDCVAVGMAFASPVSAHALAETWTGSGWKPALPPAPAGQATVLTGISCRSARSCVAVGSDTVKLPLSGPGAGSPGAAALSDLLVGTTWVRKPVPVPKGTLISQLNKVSCPAAGFCMAVGGIEAVSGAGTALVDVWNGKAWSLLKPAKLPAGVTDASLNAVSCASATHCVAVGFAGGGGLSAISEVWNGKTWSYAKVSWPKGVKNTLLLDVACLSASHCIAVGSTGNNPNAEGLSGRTAATLWNGKAWSAMSVPAPAKGRFSLFNGVDCHKAFCAAAGQTGPRGTTNGIGLAGFTTGGSWKLVAAK</sequence>
<comment type="caution">
    <text evidence="2">The sequence shown here is derived from an EMBL/GenBank/DDBJ whole genome shotgun (WGS) entry which is preliminary data.</text>
</comment>
<dbReference type="EMBL" id="RPFW01000004">
    <property type="protein sequence ID" value="TVZ02950.1"/>
    <property type="molecule type" value="Genomic_DNA"/>
</dbReference>
<keyword evidence="3" id="KW-1185">Reference proteome</keyword>
<dbReference type="AlphaFoldDB" id="A0A6P2BVM3"/>
<organism evidence="2 3">
    <name type="scientific">Trebonia kvetii</name>
    <dbReference type="NCBI Taxonomy" id="2480626"/>
    <lineage>
        <taxon>Bacteria</taxon>
        <taxon>Bacillati</taxon>
        <taxon>Actinomycetota</taxon>
        <taxon>Actinomycetes</taxon>
        <taxon>Streptosporangiales</taxon>
        <taxon>Treboniaceae</taxon>
        <taxon>Trebonia</taxon>
    </lineage>
</organism>
<dbReference type="OrthoDB" id="4847885at2"/>
<protein>
    <submittedName>
        <fullName evidence="2">Uncharacterized protein</fullName>
    </submittedName>
</protein>
<evidence type="ECO:0000313" key="3">
    <source>
        <dbReference type="Proteomes" id="UP000460272"/>
    </source>
</evidence>
<dbReference type="RefSeq" id="WP_145855250.1">
    <property type="nucleotide sequence ID" value="NZ_RPFW01000004.1"/>
</dbReference>
<evidence type="ECO:0000313" key="2">
    <source>
        <dbReference type="EMBL" id="TVZ02950.1"/>
    </source>
</evidence>
<name>A0A6P2BVM3_9ACTN</name>
<accession>A0A6P2BVM3</accession>
<dbReference type="Proteomes" id="UP000460272">
    <property type="component" value="Unassembled WGS sequence"/>
</dbReference>
<feature type="signal peptide" evidence="1">
    <location>
        <begin position="1"/>
        <end position="31"/>
    </location>
</feature>
<proteinExistence type="predicted"/>
<reference evidence="2 3" key="1">
    <citation type="submission" date="2018-11" db="EMBL/GenBank/DDBJ databases">
        <title>Trebonia kvetii gen.nov., sp.nov., a novel acidophilic actinobacterium, and proposal of the new actinobacterial family Treboniaceae fam. nov.</title>
        <authorList>
            <person name="Rapoport D."/>
            <person name="Sagova-Mareckova M."/>
            <person name="Sedlacek I."/>
            <person name="Provaznik J."/>
            <person name="Kralova S."/>
            <person name="Pavlinic D."/>
            <person name="Benes V."/>
            <person name="Kopecky J."/>
        </authorList>
    </citation>
    <scope>NUCLEOTIDE SEQUENCE [LARGE SCALE GENOMIC DNA]</scope>
    <source>
        <strain evidence="2 3">15Tr583</strain>
    </source>
</reference>
<gene>
    <name evidence="2" type="ORF">EAS64_21000</name>
</gene>
<feature type="chain" id="PRO_5027124077" evidence="1">
    <location>
        <begin position="32"/>
        <end position="420"/>
    </location>
</feature>